<evidence type="ECO:0000313" key="1">
    <source>
        <dbReference type="EMBL" id="KMS93633.1"/>
    </source>
</evidence>
<evidence type="ECO:0000313" key="2">
    <source>
        <dbReference type="Proteomes" id="UP000035740"/>
    </source>
</evidence>
<feature type="non-terminal residue" evidence="1">
    <location>
        <position position="207"/>
    </location>
</feature>
<accession>A0A0J8B139</accession>
<organism evidence="1 2">
    <name type="scientific">Beta vulgaris subsp. vulgaris</name>
    <name type="common">Beet</name>
    <dbReference type="NCBI Taxonomy" id="3555"/>
    <lineage>
        <taxon>Eukaryota</taxon>
        <taxon>Viridiplantae</taxon>
        <taxon>Streptophyta</taxon>
        <taxon>Embryophyta</taxon>
        <taxon>Tracheophyta</taxon>
        <taxon>Spermatophyta</taxon>
        <taxon>Magnoliopsida</taxon>
        <taxon>eudicotyledons</taxon>
        <taxon>Gunneridae</taxon>
        <taxon>Pentapetalae</taxon>
        <taxon>Caryophyllales</taxon>
        <taxon>Chenopodiaceae</taxon>
        <taxon>Betoideae</taxon>
        <taxon>Beta</taxon>
    </lineage>
</organism>
<gene>
    <name evidence="1" type="ORF">BVRB_029510</name>
</gene>
<keyword evidence="2" id="KW-1185">Reference proteome</keyword>
<reference evidence="1 2" key="1">
    <citation type="journal article" date="2014" name="Nature">
        <title>The genome of the recently domesticated crop plant sugar beet (Beta vulgaris).</title>
        <authorList>
            <person name="Dohm J.C."/>
            <person name="Minoche A.E."/>
            <person name="Holtgrawe D."/>
            <person name="Capella-Gutierrez S."/>
            <person name="Zakrzewski F."/>
            <person name="Tafer H."/>
            <person name="Rupp O."/>
            <person name="Sorensen T.R."/>
            <person name="Stracke R."/>
            <person name="Reinhardt R."/>
            <person name="Goesmann A."/>
            <person name="Kraft T."/>
            <person name="Schulz B."/>
            <person name="Stadler P.F."/>
            <person name="Schmidt T."/>
            <person name="Gabaldon T."/>
            <person name="Lehrach H."/>
            <person name="Weisshaar B."/>
            <person name="Himmelbauer H."/>
        </authorList>
    </citation>
    <scope>NUCLEOTIDE SEQUENCE [LARGE SCALE GENOMIC DNA]</scope>
    <source>
        <tissue evidence="1">Taproot</tissue>
    </source>
</reference>
<dbReference type="AlphaFoldDB" id="A0A0J8B139"/>
<proteinExistence type="predicted"/>
<dbReference type="EMBL" id="KQ100642">
    <property type="protein sequence ID" value="KMS93633.1"/>
    <property type="molecule type" value="Genomic_DNA"/>
</dbReference>
<protein>
    <submittedName>
        <fullName evidence="1">Uncharacterized protein</fullName>
    </submittedName>
</protein>
<name>A0A0J8B139_BETVV</name>
<dbReference type="Proteomes" id="UP000035740">
    <property type="component" value="Unassembled WGS sequence"/>
</dbReference>
<sequence>MNYLRTVEEIISQSELQSDPESFLVAIFDDETAALVMRRLVFIAVKFPYTIVSILEVIGGIPSVNRLISGWVVLFYEASVNFQEENTLLAICSEILESIQASFQSQLINEIPTDILDTVKEWEKIDSLDGLRPNLPKPFSLISRDSLSDVHQHIFERHQHYTRELPNLTSVLYFFGTPFELDKFELHVFTDSELKPVLQYCVNAANA</sequence>